<organism evidence="1">
    <name type="scientific">marine metagenome</name>
    <dbReference type="NCBI Taxonomy" id="408172"/>
    <lineage>
        <taxon>unclassified sequences</taxon>
        <taxon>metagenomes</taxon>
        <taxon>ecological metagenomes</taxon>
    </lineage>
</organism>
<reference evidence="1" key="1">
    <citation type="submission" date="2018-05" db="EMBL/GenBank/DDBJ databases">
        <authorList>
            <person name="Lanie J.A."/>
            <person name="Ng W.-L."/>
            <person name="Kazmierczak K.M."/>
            <person name="Andrzejewski T.M."/>
            <person name="Davidsen T.M."/>
            <person name="Wayne K.J."/>
            <person name="Tettelin H."/>
            <person name="Glass J.I."/>
            <person name="Rusch D."/>
            <person name="Podicherti R."/>
            <person name="Tsui H.-C.T."/>
            <person name="Winkler M.E."/>
        </authorList>
    </citation>
    <scope>NUCLEOTIDE SEQUENCE</scope>
</reference>
<dbReference type="AlphaFoldDB" id="A0A381NXP9"/>
<evidence type="ECO:0008006" key="2">
    <source>
        <dbReference type="Google" id="ProtNLM"/>
    </source>
</evidence>
<name>A0A381NXP9_9ZZZZ</name>
<evidence type="ECO:0000313" key="1">
    <source>
        <dbReference type="EMBL" id="SUZ59197.1"/>
    </source>
</evidence>
<protein>
    <recommendedName>
        <fullName evidence="2">HEAT repeat domain-containing protein</fullName>
    </recommendedName>
</protein>
<dbReference type="EMBL" id="UINC01000666">
    <property type="protein sequence ID" value="SUZ59197.1"/>
    <property type="molecule type" value="Genomic_DNA"/>
</dbReference>
<dbReference type="InterPro" id="IPR011989">
    <property type="entry name" value="ARM-like"/>
</dbReference>
<proteinExistence type="predicted"/>
<gene>
    <name evidence="1" type="ORF">METZ01_LOCUS12051</name>
</gene>
<dbReference type="SUPFAM" id="SSF48371">
    <property type="entry name" value="ARM repeat"/>
    <property type="match status" value="1"/>
</dbReference>
<dbReference type="InterPro" id="IPR016024">
    <property type="entry name" value="ARM-type_fold"/>
</dbReference>
<sequence>MNDSNVSVRRRALELATKWPDVKIEFCLGDLDSSVADAAAFSLGEREEIGAVNGLARMAATHEDQLCRETAVAALGALATIEGSDRPAILVCLLGAMKDRAEIRRRAILGLFQFEEAEARRAVEGALRDKDRQVRAVASELLGVVSD</sequence>
<dbReference type="Gene3D" id="1.25.10.10">
    <property type="entry name" value="Leucine-rich Repeat Variant"/>
    <property type="match status" value="1"/>
</dbReference>
<accession>A0A381NXP9</accession>